<sequence>MERDTAATIPEKGSTPGVDRLVTGDAHVMPPVRAAWSTTRTPMQSEWLPQVGRCAQRKGAVISACTIPGADGRAASLHQPS</sequence>
<comment type="caution">
    <text evidence="2">The sequence shown here is derived from an EMBL/GenBank/DDBJ whole genome shotgun (WGS) entry which is preliminary data.</text>
</comment>
<protein>
    <submittedName>
        <fullName evidence="2">Uncharacterized protein</fullName>
    </submittedName>
</protein>
<dbReference type="EMBL" id="BAABHK010000002">
    <property type="protein sequence ID" value="GAA4623590.1"/>
    <property type="molecule type" value="Genomic_DNA"/>
</dbReference>
<dbReference type="Proteomes" id="UP001501442">
    <property type="component" value="Unassembled WGS sequence"/>
</dbReference>
<reference evidence="3" key="1">
    <citation type="journal article" date="2019" name="Int. J. Syst. Evol. Microbiol.">
        <title>The Global Catalogue of Microorganisms (GCM) 10K type strain sequencing project: providing services to taxonomists for standard genome sequencing and annotation.</title>
        <authorList>
            <consortium name="The Broad Institute Genomics Platform"/>
            <consortium name="The Broad Institute Genome Sequencing Center for Infectious Disease"/>
            <person name="Wu L."/>
            <person name="Ma J."/>
        </authorList>
    </citation>
    <scope>NUCLEOTIDE SEQUENCE [LARGE SCALE GENOMIC DNA]</scope>
    <source>
        <strain evidence="3">JCM 17939</strain>
    </source>
</reference>
<name>A0ABP8U4A0_9ACTN</name>
<proteinExistence type="predicted"/>
<evidence type="ECO:0000313" key="3">
    <source>
        <dbReference type="Proteomes" id="UP001501442"/>
    </source>
</evidence>
<accession>A0ABP8U4A0</accession>
<organism evidence="2 3">
    <name type="scientific">Actinoallomurus vinaceus</name>
    <dbReference type="NCBI Taxonomy" id="1080074"/>
    <lineage>
        <taxon>Bacteria</taxon>
        <taxon>Bacillati</taxon>
        <taxon>Actinomycetota</taxon>
        <taxon>Actinomycetes</taxon>
        <taxon>Streptosporangiales</taxon>
        <taxon>Thermomonosporaceae</taxon>
        <taxon>Actinoallomurus</taxon>
    </lineage>
</organism>
<evidence type="ECO:0000256" key="1">
    <source>
        <dbReference type="SAM" id="MobiDB-lite"/>
    </source>
</evidence>
<evidence type="ECO:0000313" key="2">
    <source>
        <dbReference type="EMBL" id="GAA4623590.1"/>
    </source>
</evidence>
<gene>
    <name evidence="2" type="ORF">GCM10023196_020350</name>
</gene>
<feature type="region of interest" description="Disordered" evidence="1">
    <location>
        <begin position="1"/>
        <end position="23"/>
    </location>
</feature>
<keyword evidence="3" id="KW-1185">Reference proteome</keyword>